<gene>
    <name evidence="2" type="primary">A03g505400.1_BraROA</name>
    <name evidence="2" type="ORF">IGI04_012202</name>
</gene>
<dbReference type="CDD" id="cd06222">
    <property type="entry name" value="RNase_H_like"/>
    <property type="match status" value="1"/>
</dbReference>
<dbReference type="InterPro" id="IPR002156">
    <property type="entry name" value="RNaseH_domain"/>
</dbReference>
<proteinExistence type="predicted"/>
<dbReference type="PANTHER" id="PTHR47074:SF11">
    <property type="entry name" value="REVERSE TRANSCRIPTASE-LIKE PROTEIN"/>
    <property type="match status" value="1"/>
</dbReference>
<dbReference type="Pfam" id="PF13456">
    <property type="entry name" value="RVT_3"/>
    <property type="match status" value="1"/>
</dbReference>
<reference evidence="2 3" key="1">
    <citation type="submission" date="2021-03" db="EMBL/GenBank/DDBJ databases">
        <authorList>
            <person name="King G.J."/>
            <person name="Bancroft I."/>
            <person name="Baten A."/>
            <person name="Bloomfield J."/>
            <person name="Borpatragohain P."/>
            <person name="He Z."/>
            <person name="Irish N."/>
            <person name="Irwin J."/>
            <person name="Liu K."/>
            <person name="Mauleon R.P."/>
            <person name="Moore J."/>
            <person name="Morris R."/>
            <person name="Ostergaard L."/>
            <person name="Wang B."/>
            <person name="Wells R."/>
        </authorList>
    </citation>
    <scope>NUCLEOTIDE SEQUENCE [LARGE SCALE GENOMIC DNA]</scope>
    <source>
        <strain evidence="2">R-o-18</strain>
        <tissue evidence="2">Leaf</tissue>
    </source>
</reference>
<keyword evidence="3" id="KW-1185">Reference proteome</keyword>
<evidence type="ECO:0000313" key="3">
    <source>
        <dbReference type="Proteomes" id="UP000823674"/>
    </source>
</evidence>
<organism evidence="2 3">
    <name type="scientific">Brassica rapa subsp. trilocularis</name>
    <dbReference type="NCBI Taxonomy" id="1813537"/>
    <lineage>
        <taxon>Eukaryota</taxon>
        <taxon>Viridiplantae</taxon>
        <taxon>Streptophyta</taxon>
        <taxon>Embryophyta</taxon>
        <taxon>Tracheophyta</taxon>
        <taxon>Spermatophyta</taxon>
        <taxon>Magnoliopsida</taxon>
        <taxon>eudicotyledons</taxon>
        <taxon>Gunneridae</taxon>
        <taxon>Pentapetalae</taxon>
        <taxon>rosids</taxon>
        <taxon>malvids</taxon>
        <taxon>Brassicales</taxon>
        <taxon>Brassicaceae</taxon>
        <taxon>Brassiceae</taxon>
        <taxon>Brassica</taxon>
    </lineage>
</organism>
<protein>
    <recommendedName>
        <fullName evidence="1">RNase H type-1 domain-containing protein</fullName>
    </recommendedName>
</protein>
<dbReference type="Gene3D" id="3.30.420.10">
    <property type="entry name" value="Ribonuclease H-like superfamily/Ribonuclease H"/>
    <property type="match status" value="1"/>
</dbReference>
<dbReference type="InterPro" id="IPR044730">
    <property type="entry name" value="RNase_H-like_dom_plant"/>
</dbReference>
<evidence type="ECO:0000259" key="1">
    <source>
        <dbReference type="Pfam" id="PF13456"/>
    </source>
</evidence>
<dbReference type="PANTHER" id="PTHR47074">
    <property type="entry name" value="BNAC02G40300D PROTEIN"/>
    <property type="match status" value="1"/>
</dbReference>
<sequence>MAPISMPNLDPSASSLKLLLPIILEAKNLPPTGLTASPLAPWILWGLWTARNKAIFENATYTASEILVKALLDAKEWESANQTSQKSRSILTLPKSRPMENSPNCWVDGAWIESSLCGGFGWIIKSTSNSILCKDSASRTYVGSALIAEALAIRQALRAAAFLGLLTLNVFSDSLVLISALSSGSDLNEIAGILSDIRDFASLFDHLSFSHVSRTCNIVADSLAKSALAKLISDVSLFGDQ</sequence>
<dbReference type="InterPro" id="IPR036397">
    <property type="entry name" value="RNaseH_sf"/>
</dbReference>
<accession>A0ABQ7N5A0</accession>
<evidence type="ECO:0000313" key="2">
    <source>
        <dbReference type="EMBL" id="KAG5406083.1"/>
    </source>
</evidence>
<dbReference type="InterPro" id="IPR052929">
    <property type="entry name" value="RNase_H-like_EbsB-rel"/>
</dbReference>
<dbReference type="EMBL" id="JADBGQ010000003">
    <property type="protein sequence ID" value="KAG5406083.1"/>
    <property type="molecule type" value="Genomic_DNA"/>
</dbReference>
<name>A0ABQ7N5A0_BRACM</name>
<feature type="domain" description="RNase H type-1" evidence="1">
    <location>
        <begin position="107"/>
        <end position="227"/>
    </location>
</feature>
<comment type="caution">
    <text evidence="2">The sequence shown here is derived from an EMBL/GenBank/DDBJ whole genome shotgun (WGS) entry which is preliminary data.</text>
</comment>
<dbReference type="InterPro" id="IPR012337">
    <property type="entry name" value="RNaseH-like_sf"/>
</dbReference>
<dbReference type="Proteomes" id="UP000823674">
    <property type="component" value="Chromosome A03"/>
</dbReference>
<dbReference type="SUPFAM" id="SSF53098">
    <property type="entry name" value="Ribonuclease H-like"/>
    <property type="match status" value="1"/>
</dbReference>